<evidence type="ECO:0000313" key="1">
    <source>
        <dbReference type="EMBL" id="KYN13617.1"/>
    </source>
</evidence>
<name>A0A151IYP4_9HYME</name>
<dbReference type="EMBL" id="KQ980756">
    <property type="protein sequence ID" value="KYN13617.1"/>
    <property type="molecule type" value="Genomic_DNA"/>
</dbReference>
<gene>
    <name evidence="1" type="ORF">ALC57_14194</name>
</gene>
<reference evidence="1 2" key="1">
    <citation type="submission" date="2015-09" db="EMBL/GenBank/DDBJ databases">
        <title>Trachymyrmex cornetzi WGS genome.</title>
        <authorList>
            <person name="Nygaard S."/>
            <person name="Hu H."/>
            <person name="Boomsma J."/>
            <person name="Zhang G."/>
        </authorList>
    </citation>
    <scope>NUCLEOTIDE SEQUENCE [LARGE SCALE GENOMIC DNA]</scope>
    <source>
        <strain evidence="1">Tcor2-1</strain>
        <tissue evidence="1">Whole body</tissue>
    </source>
</reference>
<protein>
    <submittedName>
        <fullName evidence="1">Uncharacterized protein</fullName>
    </submittedName>
</protein>
<proteinExistence type="predicted"/>
<dbReference type="Proteomes" id="UP000078492">
    <property type="component" value="Unassembled WGS sequence"/>
</dbReference>
<sequence length="84" mass="10243">MYIRLYIRLYVRLYITKEGKGKEKSKSYLKQNFIFYSLNLIHFFWRCDHQLCILNTFCSAQFLLRFPHRIVLVTSRLCKESVSL</sequence>
<dbReference type="AlphaFoldDB" id="A0A151IYP4"/>
<evidence type="ECO:0000313" key="2">
    <source>
        <dbReference type="Proteomes" id="UP000078492"/>
    </source>
</evidence>
<keyword evidence="2" id="KW-1185">Reference proteome</keyword>
<accession>A0A151IYP4</accession>
<organism evidence="1 2">
    <name type="scientific">Trachymyrmex cornetzi</name>
    <dbReference type="NCBI Taxonomy" id="471704"/>
    <lineage>
        <taxon>Eukaryota</taxon>
        <taxon>Metazoa</taxon>
        <taxon>Ecdysozoa</taxon>
        <taxon>Arthropoda</taxon>
        <taxon>Hexapoda</taxon>
        <taxon>Insecta</taxon>
        <taxon>Pterygota</taxon>
        <taxon>Neoptera</taxon>
        <taxon>Endopterygota</taxon>
        <taxon>Hymenoptera</taxon>
        <taxon>Apocrita</taxon>
        <taxon>Aculeata</taxon>
        <taxon>Formicoidea</taxon>
        <taxon>Formicidae</taxon>
        <taxon>Myrmicinae</taxon>
        <taxon>Trachymyrmex</taxon>
    </lineage>
</organism>